<keyword evidence="1" id="KW-0472">Membrane</keyword>
<dbReference type="EMBL" id="JAUBDJ010000004">
    <property type="protein sequence ID" value="MDW0117159.1"/>
    <property type="molecule type" value="Genomic_DNA"/>
</dbReference>
<proteinExistence type="predicted"/>
<dbReference type="AlphaFoldDB" id="A0AAW9A806"/>
<gene>
    <name evidence="2" type="ORF">QTL97_09440</name>
</gene>
<reference evidence="2 3" key="1">
    <citation type="submission" date="2023-06" db="EMBL/GenBank/DDBJ databases">
        <title>Sporosarcina sp. nov., isolated from Korean traditional fermented seafood 'Jeotgal'.</title>
        <authorList>
            <person name="Yang A.I."/>
            <person name="Shin N.-R."/>
        </authorList>
    </citation>
    <scope>NUCLEOTIDE SEQUENCE [LARGE SCALE GENOMIC DNA]</scope>
    <source>
        <strain evidence="2 3">KCTC43456</strain>
    </source>
</reference>
<keyword evidence="3" id="KW-1185">Reference proteome</keyword>
<feature type="transmembrane region" description="Helical" evidence="1">
    <location>
        <begin position="108"/>
        <end position="129"/>
    </location>
</feature>
<feature type="transmembrane region" description="Helical" evidence="1">
    <location>
        <begin position="7"/>
        <end position="26"/>
    </location>
</feature>
<evidence type="ECO:0000256" key="1">
    <source>
        <dbReference type="SAM" id="Phobius"/>
    </source>
</evidence>
<keyword evidence="1" id="KW-0812">Transmembrane</keyword>
<accession>A0AAW9A806</accession>
<evidence type="ECO:0000313" key="3">
    <source>
        <dbReference type="Proteomes" id="UP001271648"/>
    </source>
</evidence>
<evidence type="ECO:0000313" key="2">
    <source>
        <dbReference type="EMBL" id="MDW0117159.1"/>
    </source>
</evidence>
<dbReference type="Proteomes" id="UP001271648">
    <property type="component" value="Unassembled WGS sequence"/>
</dbReference>
<name>A0AAW9A806_9BACL</name>
<keyword evidence="1" id="KW-1133">Transmembrane helix</keyword>
<comment type="caution">
    <text evidence="2">The sequence shown here is derived from an EMBL/GenBank/DDBJ whole genome shotgun (WGS) entry which is preliminary data.</text>
</comment>
<organism evidence="2 3">
    <name type="scientific">Sporosarcina thermotolerans</name>
    <dbReference type="NCBI Taxonomy" id="633404"/>
    <lineage>
        <taxon>Bacteria</taxon>
        <taxon>Bacillati</taxon>
        <taxon>Bacillota</taxon>
        <taxon>Bacilli</taxon>
        <taxon>Bacillales</taxon>
        <taxon>Caryophanaceae</taxon>
        <taxon>Sporosarcina</taxon>
    </lineage>
</organism>
<dbReference type="RefSeq" id="WP_317940686.1">
    <property type="nucleotide sequence ID" value="NZ_JAUBDJ010000004.1"/>
</dbReference>
<feature type="transmembrane region" description="Helical" evidence="1">
    <location>
        <begin position="32"/>
        <end position="53"/>
    </location>
</feature>
<feature type="transmembrane region" description="Helical" evidence="1">
    <location>
        <begin position="74"/>
        <end position="96"/>
    </location>
</feature>
<evidence type="ECO:0008006" key="4">
    <source>
        <dbReference type="Google" id="ProtNLM"/>
    </source>
</evidence>
<protein>
    <recommendedName>
        <fullName evidence="4">Lipoprotein</fullName>
    </recommendedName>
</protein>
<sequence length="144" mass="16685">MLKRNILTLTFASLLSILLIAAWFVYADGEELLAVFPMAFFISWFAIPVILLNGLPVSLLSEKLTKRFSNNQRICWSFVIHAIFGLGFIFIVGLLFESQTLIRDFSQFWRSYEMFFIASIITSICFWVIDECLRFCLAKKAEVF</sequence>